<dbReference type="Pfam" id="PF14372">
    <property type="entry name" value="hAT-like_RNase-H"/>
    <property type="match status" value="1"/>
</dbReference>
<dbReference type="PANTHER" id="PTHR23272">
    <property type="entry name" value="BED FINGER-RELATED"/>
    <property type="match status" value="1"/>
</dbReference>
<dbReference type="SUPFAM" id="SSF53098">
    <property type="entry name" value="Ribonuclease H-like"/>
    <property type="match status" value="1"/>
</dbReference>
<dbReference type="InterPro" id="IPR025525">
    <property type="entry name" value="hAT-like_transposase_RNase-H"/>
</dbReference>
<organism evidence="3 4">
    <name type="scientific">Striga hermonthica</name>
    <name type="common">Purple witchweed</name>
    <name type="synonym">Buchnera hermonthica</name>
    <dbReference type="NCBI Taxonomy" id="68872"/>
    <lineage>
        <taxon>Eukaryota</taxon>
        <taxon>Viridiplantae</taxon>
        <taxon>Streptophyta</taxon>
        <taxon>Embryophyta</taxon>
        <taxon>Tracheophyta</taxon>
        <taxon>Spermatophyta</taxon>
        <taxon>Magnoliopsida</taxon>
        <taxon>eudicotyledons</taxon>
        <taxon>Gunneridae</taxon>
        <taxon>Pentapetalae</taxon>
        <taxon>asterids</taxon>
        <taxon>lamiids</taxon>
        <taxon>Lamiales</taxon>
        <taxon>Orobanchaceae</taxon>
        <taxon>Buchnereae</taxon>
        <taxon>Striga</taxon>
    </lineage>
</organism>
<proteinExistence type="predicted"/>
<dbReference type="GO" id="GO:0046983">
    <property type="term" value="F:protein dimerization activity"/>
    <property type="evidence" value="ECO:0007669"/>
    <property type="project" value="InterPro"/>
</dbReference>
<evidence type="ECO:0000259" key="1">
    <source>
        <dbReference type="Pfam" id="PF05699"/>
    </source>
</evidence>
<reference evidence="3" key="1">
    <citation type="submission" date="2019-12" db="EMBL/GenBank/DDBJ databases">
        <authorList>
            <person name="Scholes J."/>
        </authorList>
    </citation>
    <scope>NUCLEOTIDE SEQUENCE</scope>
</reference>
<dbReference type="EMBL" id="CACSLK010016925">
    <property type="protein sequence ID" value="CAA0818244.1"/>
    <property type="molecule type" value="Genomic_DNA"/>
</dbReference>
<evidence type="ECO:0000313" key="3">
    <source>
        <dbReference type="EMBL" id="CAA0818244.1"/>
    </source>
</evidence>
<dbReference type="Proteomes" id="UP001153555">
    <property type="component" value="Unassembled WGS sequence"/>
</dbReference>
<evidence type="ECO:0000313" key="4">
    <source>
        <dbReference type="Proteomes" id="UP001153555"/>
    </source>
</evidence>
<keyword evidence="4" id="KW-1185">Reference proteome</keyword>
<accession>A0A9N7R748</accession>
<dbReference type="PANTHER" id="PTHR23272:SF184">
    <property type="entry name" value="OS03G0311250 PROTEIN"/>
    <property type="match status" value="1"/>
</dbReference>
<dbReference type="Pfam" id="PF05699">
    <property type="entry name" value="Dimer_Tnp_hAT"/>
    <property type="match status" value="1"/>
</dbReference>
<protein>
    <submittedName>
        <fullName evidence="3">Zinc finger BED domain-containing protein DAYSLEEPER</fullName>
    </submittedName>
</protein>
<sequence length="149" mass="17797">MNRIIFWATVFDPRDKFEFMEYSLSEMYGAEQGVALFESVKNGLFELFTEYERKYQPNVEDDNRGSSSSVSHVIDDFNSEKVMKKPVNRLKARYEKHKLESGSGRIKKTELQVYLDEEVLEDCEDLDVLKWWKINSGRFPFFRDWHVIF</sequence>
<dbReference type="GO" id="GO:0003677">
    <property type="term" value="F:DNA binding"/>
    <property type="evidence" value="ECO:0007669"/>
    <property type="project" value="InterPro"/>
</dbReference>
<evidence type="ECO:0000259" key="2">
    <source>
        <dbReference type="Pfam" id="PF14372"/>
    </source>
</evidence>
<name>A0A9N7R748_STRHE</name>
<feature type="domain" description="HAT C-terminal dimerisation" evidence="1">
    <location>
        <begin position="110"/>
        <end position="140"/>
    </location>
</feature>
<dbReference type="InterPro" id="IPR012337">
    <property type="entry name" value="RNaseH-like_sf"/>
</dbReference>
<gene>
    <name evidence="3" type="ORF">SHERM_01107</name>
</gene>
<comment type="caution">
    <text evidence="3">The sequence shown here is derived from an EMBL/GenBank/DDBJ whole genome shotgun (WGS) entry which is preliminary data.</text>
</comment>
<dbReference type="InterPro" id="IPR008906">
    <property type="entry name" value="HATC_C_dom"/>
</dbReference>
<feature type="domain" description="hAT-like transposase RNase-H fold" evidence="2">
    <location>
        <begin position="2"/>
        <end position="51"/>
    </location>
</feature>
<dbReference type="AlphaFoldDB" id="A0A9N7R748"/>